<evidence type="ECO:0000313" key="2">
    <source>
        <dbReference type="Proteomes" id="UP000007801"/>
    </source>
</evidence>
<dbReference type="AlphaFoldDB" id="A0A0N8NZU5"/>
<dbReference type="EMBL" id="CH902644">
    <property type="protein sequence ID" value="KPU75300.1"/>
    <property type="molecule type" value="Genomic_DNA"/>
</dbReference>
<gene>
    <name evidence="1" type="primary">Dana\GF27200</name>
    <name evidence="1" type="ORF">GF27200</name>
</gene>
<evidence type="ECO:0000313" key="1">
    <source>
        <dbReference type="EMBL" id="KPU75300.1"/>
    </source>
</evidence>
<proteinExistence type="predicted"/>
<protein>
    <submittedName>
        <fullName evidence="1">Uncharacterized protein</fullName>
    </submittedName>
</protein>
<name>A0A0N8NZU5_DROAN</name>
<accession>A0A0N8NZU5</accession>
<reference evidence="1 2" key="1">
    <citation type="journal article" date="2007" name="Nature">
        <title>Evolution of genes and genomes on the Drosophila phylogeny.</title>
        <authorList>
            <consortium name="Drosophila 12 Genomes Consortium"/>
            <person name="Clark A.G."/>
            <person name="Eisen M.B."/>
            <person name="Smith D.R."/>
            <person name="Bergman C.M."/>
            <person name="Oliver B."/>
            <person name="Markow T.A."/>
            <person name="Kaufman T.C."/>
            <person name="Kellis M."/>
            <person name="Gelbart W."/>
            <person name="Iyer V.N."/>
            <person name="Pollard D.A."/>
            <person name="Sackton T.B."/>
            <person name="Larracuente A.M."/>
            <person name="Singh N.D."/>
            <person name="Abad J.P."/>
            <person name="Abt D.N."/>
            <person name="Adryan B."/>
            <person name="Aguade M."/>
            <person name="Akashi H."/>
            <person name="Anderson W.W."/>
            <person name="Aquadro C.F."/>
            <person name="Ardell D.H."/>
            <person name="Arguello R."/>
            <person name="Artieri C.G."/>
            <person name="Barbash D.A."/>
            <person name="Barker D."/>
            <person name="Barsanti P."/>
            <person name="Batterham P."/>
            <person name="Batzoglou S."/>
            <person name="Begun D."/>
            <person name="Bhutkar A."/>
            <person name="Blanco E."/>
            <person name="Bosak S.A."/>
            <person name="Bradley R.K."/>
            <person name="Brand A.D."/>
            <person name="Brent M.R."/>
            <person name="Brooks A.N."/>
            <person name="Brown R.H."/>
            <person name="Butlin R.K."/>
            <person name="Caggese C."/>
            <person name="Calvi B.R."/>
            <person name="Bernardo de Carvalho A."/>
            <person name="Caspi A."/>
            <person name="Castrezana S."/>
            <person name="Celniker S.E."/>
            <person name="Chang J.L."/>
            <person name="Chapple C."/>
            <person name="Chatterji S."/>
            <person name="Chinwalla A."/>
            <person name="Civetta A."/>
            <person name="Clifton S.W."/>
            <person name="Comeron J.M."/>
            <person name="Costello J.C."/>
            <person name="Coyne J.A."/>
            <person name="Daub J."/>
            <person name="David R.G."/>
            <person name="Delcher A.L."/>
            <person name="Delehaunty K."/>
            <person name="Do C.B."/>
            <person name="Ebling H."/>
            <person name="Edwards K."/>
            <person name="Eickbush T."/>
            <person name="Evans J.D."/>
            <person name="Filipski A."/>
            <person name="Findeiss S."/>
            <person name="Freyhult E."/>
            <person name="Fulton L."/>
            <person name="Fulton R."/>
            <person name="Garcia A.C."/>
            <person name="Gardiner A."/>
            <person name="Garfield D.A."/>
            <person name="Garvin B.E."/>
            <person name="Gibson G."/>
            <person name="Gilbert D."/>
            <person name="Gnerre S."/>
            <person name="Godfrey J."/>
            <person name="Good R."/>
            <person name="Gotea V."/>
            <person name="Gravely B."/>
            <person name="Greenberg A.J."/>
            <person name="Griffiths-Jones S."/>
            <person name="Gross S."/>
            <person name="Guigo R."/>
            <person name="Gustafson E.A."/>
            <person name="Haerty W."/>
            <person name="Hahn M.W."/>
            <person name="Halligan D.L."/>
            <person name="Halpern A.L."/>
            <person name="Halter G.M."/>
            <person name="Han M.V."/>
            <person name="Heger A."/>
            <person name="Hillier L."/>
            <person name="Hinrichs A.S."/>
            <person name="Holmes I."/>
            <person name="Hoskins R.A."/>
            <person name="Hubisz M.J."/>
            <person name="Hultmark D."/>
            <person name="Huntley M.A."/>
            <person name="Jaffe D.B."/>
            <person name="Jagadeeshan S."/>
            <person name="Jeck W.R."/>
            <person name="Johnson J."/>
            <person name="Jones C.D."/>
            <person name="Jordan W.C."/>
            <person name="Karpen G.H."/>
            <person name="Kataoka E."/>
            <person name="Keightley P.D."/>
            <person name="Kheradpour P."/>
            <person name="Kirkness E.F."/>
            <person name="Koerich L.B."/>
            <person name="Kristiansen K."/>
            <person name="Kudrna D."/>
            <person name="Kulathinal R.J."/>
            <person name="Kumar S."/>
            <person name="Kwok R."/>
            <person name="Lander E."/>
            <person name="Langley C.H."/>
            <person name="Lapoint R."/>
            <person name="Lazzaro B.P."/>
            <person name="Lee S.J."/>
            <person name="Levesque L."/>
            <person name="Li R."/>
            <person name="Lin C.F."/>
            <person name="Lin M.F."/>
            <person name="Lindblad-Toh K."/>
            <person name="Llopart A."/>
            <person name="Long M."/>
            <person name="Low L."/>
            <person name="Lozovsky E."/>
            <person name="Lu J."/>
            <person name="Luo M."/>
            <person name="Machado C.A."/>
            <person name="Makalowski W."/>
            <person name="Marzo M."/>
            <person name="Matsuda M."/>
            <person name="Matzkin L."/>
            <person name="McAllister B."/>
            <person name="McBride C.S."/>
            <person name="McKernan B."/>
            <person name="McKernan K."/>
            <person name="Mendez-Lago M."/>
            <person name="Minx P."/>
            <person name="Mollenhauer M.U."/>
            <person name="Montooth K."/>
            <person name="Mount S.M."/>
            <person name="Mu X."/>
            <person name="Myers E."/>
            <person name="Negre B."/>
            <person name="Newfeld S."/>
            <person name="Nielsen R."/>
            <person name="Noor M.A."/>
            <person name="O'Grady P."/>
            <person name="Pachter L."/>
            <person name="Papaceit M."/>
            <person name="Parisi M.J."/>
            <person name="Parisi M."/>
            <person name="Parts L."/>
            <person name="Pedersen J.S."/>
            <person name="Pesole G."/>
            <person name="Phillippy A.M."/>
            <person name="Ponting C.P."/>
            <person name="Pop M."/>
            <person name="Porcelli D."/>
            <person name="Powell J.R."/>
            <person name="Prohaska S."/>
            <person name="Pruitt K."/>
            <person name="Puig M."/>
            <person name="Quesneville H."/>
            <person name="Ram K.R."/>
            <person name="Rand D."/>
            <person name="Rasmussen M.D."/>
            <person name="Reed L.K."/>
            <person name="Reenan R."/>
            <person name="Reily A."/>
            <person name="Remington K.A."/>
            <person name="Rieger T.T."/>
            <person name="Ritchie M.G."/>
            <person name="Robin C."/>
            <person name="Rogers Y.H."/>
            <person name="Rohde C."/>
            <person name="Rozas J."/>
            <person name="Rubenfield M.J."/>
            <person name="Ruiz A."/>
            <person name="Russo S."/>
            <person name="Salzberg S.L."/>
            <person name="Sanchez-Gracia A."/>
            <person name="Saranga D.J."/>
            <person name="Sato H."/>
            <person name="Schaeffer S.W."/>
            <person name="Schatz M.C."/>
            <person name="Schlenke T."/>
            <person name="Schwartz R."/>
            <person name="Segarra C."/>
            <person name="Singh R.S."/>
            <person name="Sirot L."/>
            <person name="Sirota M."/>
            <person name="Sisneros N.B."/>
            <person name="Smith C.D."/>
            <person name="Smith T.F."/>
            <person name="Spieth J."/>
            <person name="Stage D.E."/>
            <person name="Stark A."/>
            <person name="Stephan W."/>
            <person name="Strausberg R.L."/>
            <person name="Strempel S."/>
            <person name="Sturgill D."/>
            <person name="Sutton G."/>
            <person name="Sutton G.G."/>
            <person name="Tao W."/>
            <person name="Teichmann S."/>
            <person name="Tobari Y.N."/>
            <person name="Tomimura Y."/>
            <person name="Tsolas J.M."/>
            <person name="Valente V.L."/>
            <person name="Venter E."/>
            <person name="Venter J.C."/>
            <person name="Vicario S."/>
            <person name="Vieira F.G."/>
            <person name="Vilella A.J."/>
            <person name="Villasante A."/>
            <person name="Walenz B."/>
            <person name="Wang J."/>
            <person name="Wasserman M."/>
            <person name="Watts T."/>
            <person name="Wilson D."/>
            <person name="Wilson R.K."/>
            <person name="Wing R.A."/>
            <person name="Wolfner M.F."/>
            <person name="Wong A."/>
            <person name="Wong G.K."/>
            <person name="Wu C.I."/>
            <person name="Wu G."/>
            <person name="Yamamoto D."/>
            <person name="Yang H.P."/>
            <person name="Yang S.P."/>
            <person name="Yorke J.A."/>
            <person name="Yoshida K."/>
            <person name="Zdobnov E."/>
            <person name="Zhang P."/>
            <person name="Zhang Y."/>
            <person name="Zimin A.V."/>
            <person name="Baldwin J."/>
            <person name="Abdouelleil A."/>
            <person name="Abdulkadir J."/>
            <person name="Abebe A."/>
            <person name="Abera B."/>
            <person name="Abreu J."/>
            <person name="Acer S.C."/>
            <person name="Aftuck L."/>
            <person name="Alexander A."/>
            <person name="An P."/>
            <person name="Anderson E."/>
            <person name="Anderson S."/>
            <person name="Arachi H."/>
            <person name="Azer M."/>
            <person name="Bachantsang P."/>
            <person name="Barry A."/>
            <person name="Bayul T."/>
            <person name="Berlin A."/>
            <person name="Bessette D."/>
            <person name="Bloom T."/>
            <person name="Blye J."/>
            <person name="Boguslavskiy L."/>
            <person name="Bonnet C."/>
            <person name="Boukhgalter B."/>
            <person name="Bourzgui I."/>
            <person name="Brown A."/>
            <person name="Cahill P."/>
            <person name="Channer S."/>
            <person name="Cheshatsang Y."/>
            <person name="Chuda L."/>
            <person name="Citroen M."/>
            <person name="Collymore A."/>
            <person name="Cooke P."/>
            <person name="Costello M."/>
            <person name="D'Aco K."/>
            <person name="Daza R."/>
            <person name="De Haan G."/>
            <person name="DeGray S."/>
            <person name="DeMaso C."/>
            <person name="Dhargay N."/>
            <person name="Dooley K."/>
            <person name="Dooley E."/>
            <person name="Doricent M."/>
            <person name="Dorje P."/>
            <person name="Dorjee K."/>
            <person name="Dupes A."/>
            <person name="Elong R."/>
            <person name="Falk J."/>
            <person name="Farina A."/>
            <person name="Faro S."/>
            <person name="Ferguson D."/>
            <person name="Fisher S."/>
            <person name="Foley C.D."/>
            <person name="Franke A."/>
            <person name="Friedrich D."/>
            <person name="Gadbois L."/>
            <person name="Gearin G."/>
            <person name="Gearin C.R."/>
            <person name="Giannoukos G."/>
            <person name="Goode T."/>
            <person name="Graham J."/>
            <person name="Grandbois E."/>
            <person name="Grewal S."/>
            <person name="Gyaltsen K."/>
            <person name="Hafez N."/>
            <person name="Hagos B."/>
            <person name="Hall J."/>
            <person name="Henson C."/>
            <person name="Hollinger A."/>
            <person name="Honan T."/>
            <person name="Huard M.D."/>
            <person name="Hughes L."/>
            <person name="Hurhula B."/>
            <person name="Husby M.E."/>
            <person name="Kamat A."/>
            <person name="Kanga B."/>
            <person name="Kashin S."/>
            <person name="Khazanovich D."/>
            <person name="Kisner P."/>
            <person name="Lance K."/>
            <person name="Lara M."/>
            <person name="Lee W."/>
            <person name="Lennon N."/>
            <person name="Letendre F."/>
            <person name="LeVine R."/>
            <person name="Lipovsky A."/>
            <person name="Liu X."/>
            <person name="Liu J."/>
            <person name="Liu S."/>
            <person name="Lokyitsang T."/>
            <person name="Lokyitsang Y."/>
            <person name="Lubonja R."/>
            <person name="Lui A."/>
            <person name="MacDonald P."/>
            <person name="Magnisalis V."/>
            <person name="Maru K."/>
            <person name="Matthews C."/>
            <person name="McCusker W."/>
            <person name="McDonough S."/>
            <person name="Mehta T."/>
            <person name="Meldrim J."/>
            <person name="Meneus L."/>
            <person name="Mihai O."/>
            <person name="Mihalev A."/>
            <person name="Mihova T."/>
            <person name="Mittelman R."/>
            <person name="Mlenga V."/>
            <person name="Montmayeur A."/>
            <person name="Mulrain L."/>
            <person name="Navidi A."/>
            <person name="Naylor J."/>
            <person name="Negash T."/>
            <person name="Nguyen T."/>
            <person name="Nguyen N."/>
            <person name="Nicol R."/>
            <person name="Norbu C."/>
            <person name="Norbu N."/>
            <person name="Novod N."/>
            <person name="O'Neill B."/>
            <person name="Osman S."/>
            <person name="Markiewicz E."/>
            <person name="Oyono O.L."/>
            <person name="Patti C."/>
            <person name="Phunkhang P."/>
            <person name="Pierre F."/>
            <person name="Priest M."/>
            <person name="Raghuraman S."/>
            <person name="Rege F."/>
            <person name="Reyes R."/>
            <person name="Rise C."/>
            <person name="Rogov P."/>
            <person name="Ross K."/>
            <person name="Ryan E."/>
            <person name="Settipalli S."/>
            <person name="Shea T."/>
            <person name="Sherpa N."/>
            <person name="Shi L."/>
            <person name="Shih D."/>
            <person name="Sparrow T."/>
            <person name="Spaulding J."/>
            <person name="Stalker J."/>
            <person name="Stange-Thomann N."/>
            <person name="Stavropoulos S."/>
            <person name="Stone C."/>
            <person name="Strader C."/>
            <person name="Tesfaye S."/>
            <person name="Thomson T."/>
            <person name="Thoulutsang Y."/>
            <person name="Thoulutsang D."/>
            <person name="Topham K."/>
            <person name="Topping I."/>
            <person name="Tsamla T."/>
            <person name="Vassiliev H."/>
            <person name="Vo A."/>
            <person name="Wangchuk T."/>
            <person name="Wangdi T."/>
            <person name="Weiand M."/>
            <person name="Wilkinson J."/>
            <person name="Wilson A."/>
            <person name="Yadav S."/>
            <person name="Young G."/>
            <person name="Yu Q."/>
            <person name="Zembek L."/>
            <person name="Zhong D."/>
            <person name="Zimmer A."/>
            <person name="Zwirko Z."/>
            <person name="Jaffe D.B."/>
            <person name="Alvarez P."/>
            <person name="Brockman W."/>
            <person name="Butler J."/>
            <person name="Chin C."/>
            <person name="Gnerre S."/>
            <person name="Grabherr M."/>
            <person name="Kleber M."/>
            <person name="Mauceli E."/>
            <person name="MacCallum I."/>
        </authorList>
    </citation>
    <scope>NUCLEOTIDE SEQUENCE [LARGE SCALE GENOMIC DNA]</scope>
    <source>
        <strain evidence="2">Tucson 14024-0371.13</strain>
    </source>
</reference>
<organism evidence="1 2">
    <name type="scientific">Drosophila ananassae</name>
    <name type="common">Fruit fly</name>
    <dbReference type="NCBI Taxonomy" id="7217"/>
    <lineage>
        <taxon>Eukaryota</taxon>
        <taxon>Metazoa</taxon>
        <taxon>Ecdysozoa</taxon>
        <taxon>Arthropoda</taxon>
        <taxon>Hexapoda</taxon>
        <taxon>Insecta</taxon>
        <taxon>Pterygota</taxon>
        <taxon>Neoptera</taxon>
        <taxon>Endopterygota</taxon>
        <taxon>Diptera</taxon>
        <taxon>Brachycera</taxon>
        <taxon>Muscomorpha</taxon>
        <taxon>Ephydroidea</taxon>
        <taxon>Drosophilidae</taxon>
        <taxon>Drosophila</taxon>
        <taxon>Sophophora</taxon>
    </lineage>
</organism>
<keyword evidence="2" id="KW-1185">Reference proteome</keyword>
<dbReference type="Proteomes" id="UP000007801">
    <property type="component" value="Unassembled WGS sequence"/>
</dbReference>
<dbReference type="InParanoid" id="A0A0N8NZU5"/>
<sequence length="107" mass="12547">MVGLHESDNSKIARKDRSKLRQENVKLVNPSQWISLYQRSKKFGLLFFLDFGVSSSLWKYLVSAKQHLECMRHPLRLFQSGSGDFTQDVFLWRTNIKKAVQNLQLTM</sequence>